<proteinExistence type="predicted"/>
<dbReference type="PANTHER" id="PTHR34385">
    <property type="entry name" value="D-ALANYL-D-ALANINE CARBOXYPEPTIDASE"/>
    <property type="match status" value="1"/>
</dbReference>
<dbReference type="Gene3D" id="3.30.1380.10">
    <property type="match status" value="1"/>
</dbReference>
<dbReference type="InterPro" id="IPR006311">
    <property type="entry name" value="TAT_signal"/>
</dbReference>
<organism evidence="3 4">
    <name type="scientific">Leucobacter massiliensis</name>
    <dbReference type="NCBI Taxonomy" id="1686285"/>
    <lineage>
        <taxon>Bacteria</taxon>
        <taxon>Bacillati</taxon>
        <taxon>Actinomycetota</taxon>
        <taxon>Actinomycetes</taxon>
        <taxon>Micrococcales</taxon>
        <taxon>Microbacteriaceae</taxon>
        <taxon>Leucobacter</taxon>
    </lineage>
</organism>
<feature type="domain" description="D-alanyl-D-alanine carboxypeptidase-like core" evidence="2">
    <location>
        <begin position="120"/>
        <end position="201"/>
    </location>
</feature>
<evidence type="ECO:0000313" key="4">
    <source>
        <dbReference type="Proteomes" id="UP000238650"/>
    </source>
</evidence>
<dbReference type="InterPro" id="IPR003709">
    <property type="entry name" value="VanY-like_core_dom"/>
</dbReference>
<protein>
    <recommendedName>
        <fullName evidence="2">D-alanyl-D-alanine carboxypeptidase-like core domain-containing protein</fullName>
    </recommendedName>
</protein>
<feature type="compositionally biased region" description="Low complexity" evidence="1">
    <location>
        <begin position="52"/>
        <end position="72"/>
    </location>
</feature>
<dbReference type="PROSITE" id="PS51318">
    <property type="entry name" value="TAT"/>
    <property type="match status" value="1"/>
</dbReference>
<dbReference type="OrthoDB" id="3293184at2"/>
<dbReference type="SUPFAM" id="SSF55166">
    <property type="entry name" value="Hedgehog/DD-peptidase"/>
    <property type="match status" value="1"/>
</dbReference>
<dbReference type="RefSeq" id="WP_105804359.1">
    <property type="nucleotide sequence ID" value="NZ_MWZD01000013.1"/>
</dbReference>
<dbReference type="Proteomes" id="UP000238650">
    <property type="component" value="Unassembled WGS sequence"/>
</dbReference>
<dbReference type="EMBL" id="MWZD01000013">
    <property type="protein sequence ID" value="PRI12051.1"/>
    <property type="molecule type" value="Genomic_DNA"/>
</dbReference>
<dbReference type="AlphaFoldDB" id="A0A2S9QR41"/>
<evidence type="ECO:0000259" key="2">
    <source>
        <dbReference type="Pfam" id="PF02557"/>
    </source>
</evidence>
<keyword evidence="4" id="KW-1185">Reference proteome</keyword>
<dbReference type="CDD" id="cd14846">
    <property type="entry name" value="Peptidase_M15_like"/>
    <property type="match status" value="1"/>
</dbReference>
<dbReference type="GO" id="GO:0008233">
    <property type="term" value="F:peptidase activity"/>
    <property type="evidence" value="ECO:0007669"/>
    <property type="project" value="InterPro"/>
</dbReference>
<dbReference type="GO" id="GO:0006508">
    <property type="term" value="P:proteolysis"/>
    <property type="evidence" value="ECO:0007669"/>
    <property type="project" value="InterPro"/>
</dbReference>
<gene>
    <name evidence="3" type="ORF">B4915_03015</name>
</gene>
<dbReference type="PANTHER" id="PTHR34385:SF1">
    <property type="entry name" value="PEPTIDOGLYCAN L-ALANYL-D-GLUTAMATE ENDOPEPTIDASE CWLK"/>
    <property type="match status" value="1"/>
</dbReference>
<dbReference type="InterPro" id="IPR009045">
    <property type="entry name" value="Zn_M74/Hedgehog-like"/>
</dbReference>
<evidence type="ECO:0000313" key="3">
    <source>
        <dbReference type="EMBL" id="PRI12051.1"/>
    </source>
</evidence>
<feature type="region of interest" description="Disordered" evidence="1">
    <location>
        <begin position="42"/>
        <end position="115"/>
    </location>
</feature>
<reference evidence="3 4" key="1">
    <citation type="journal article" date="2017" name="New Microbes New Infect">
        <title>Genome sequence of 'Leucobacter massiliensis' sp. nov. isolated from human pharynx after travel to the 2014 Hajj.</title>
        <authorList>
            <person name="Leangapichart T."/>
            <person name="Gautret P."/>
            <person name="Nguyen T.T."/>
            <person name="Armstrong N."/>
            <person name="Rolain J.M."/>
        </authorList>
    </citation>
    <scope>NUCLEOTIDE SEQUENCE [LARGE SCALE GENOMIC DNA]</scope>
    <source>
        <strain evidence="3 4">122RC15</strain>
    </source>
</reference>
<evidence type="ECO:0000256" key="1">
    <source>
        <dbReference type="SAM" id="MobiDB-lite"/>
    </source>
</evidence>
<accession>A0A2S9QR41</accession>
<name>A0A2S9QR41_9MICO</name>
<dbReference type="Pfam" id="PF02557">
    <property type="entry name" value="VanY"/>
    <property type="match status" value="1"/>
</dbReference>
<dbReference type="InterPro" id="IPR052179">
    <property type="entry name" value="DD-CPase-like"/>
</dbReference>
<sequence length="247" mass="25614">MTHPTHPRSRPSRRRAAALTFAAVALTAVLAALGFAFAFSSTPGSDTGSGRAPATAHARAVPAPAPTGPTGDDPGEETAADPSPGDAPGGEDTARRRLGESGETTAGAASPFGDAETVTRLDPALLSALRQAATEAQADGVQILVTSGWRSSEEQEELLRQAIAEYGSPEEAARWVATPQRSEHVKGTAVDLGPADATAWLSARGGAYGLCQIYANESWHFELRPEAVSTGCPPMYADPTEDPRMQP</sequence>
<comment type="caution">
    <text evidence="3">The sequence shown here is derived from an EMBL/GenBank/DDBJ whole genome shotgun (WGS) entry which is preliminary data.</text>
</comment>